<dbReference type="STRING" id="1048205.AB852_04695"/>
<name>A0A1Q4VDS5_9ACTN</name>
<reference evidence="1 2" key="1">
    <citation type="submission" date="2015-06" db="EMBL/GenBank/DDBJ databases">
        <title>Cloning and characterization of the uncialamcin biosynthetic gene cluster.</title>
        <authorList>
            <person name="Yan X."/>
            <person name="Huang T."/>
            <person name="Ge H."/>
            <person name="Shen B."/>
        </authorList>
    </citation>
    <scope>NUCLEOTIDE SEQUENCE [LARGE SCALE GENOMIC DNA]</scope>
    <source>
        <strain evidence="1 2">DCA2648</strain>
    </source>
</reference>
<evidence type="ECO:0008006" key="3">
    <source>
        <dbReference type="Google" id="ProtNLM"/>
    </source>
</evidence>
<proteinExistence type="predicted"/>
<keyword evidence="2" id="KW-1185">Reference proteome</keyword>
<gene>
    <name evidence="1" type="ORF">AB852_04695</name>
</gene>
<dbReference type="Proteomes" id="UP000186455">
    <property type="component" value="Unassembled WGS sequence"/>
</dbReference>
<organism evidence="1 2">
    <name type="scientific">Streptomyces uncialis</name>
    <dbReference type="NCBI Taxonomy" id="1048205"/>
    <lineage>
        <taxon>Bacteria</taxon>
        <taxon>Bacillati</taxon>
        <taxon>Actinomycetota</taxon>
        <taxon>Actinomycetes</taxon>
        <taxon>Kitasatosporales</taxon>
        <taxon>Streptomycetaceae</taxon>
        <taxon>Streptomyces</taxon>
    </lineage>
</organism>
<comment type="caution">
    <text evidence="1">The sequence shown here is derived from an EMBL/GenBank/DDBJ whole genome shotgun (WGS) entry which is preliminary data.</text>
</comment>
<evidence type="ECO:0000313" key="2">
    <source>
        <dbReference type="Proteomes" id="UP000186455"/>
    </source>
</evidence>
<evidence type="ECO:0000313" key="1">
    <source>
        <dbReference type="EMBL" id="OKH95991.1"/>
    </source>
</evidence>
<protein>
    <recommendedName>
        <fullName evidence="3">Resolvase</fullName>
    </recommendedName>
</protein>
<dbReference type="EMBL" id="LFBV01000001">
    <property type="protein sequence ID" value="OKH95991.1"/>
    <property type="molecule type" value="Genomic_DNA"/>
</dbReference>
<sequence length="245" mass="27798">MPDDRGAMTHPHAKPTVRARARELRRQGLTYDEIQSELKCSKSSISLWVSDLPKPVRRPADPALASAAAKRRWEPTMRLREAERQRTRSAATAEIGALTDQQLLIAGVCLYWAEGTKSKPYRPQARVTFMNSDPTMIEVFTAWLRHVGVEPGRVRFSLYIHESADIPTAERFWADLVGITVEELGKTTLKRHKPTTDRKNTEDGYRGCLRVDVRNGADLYRRIEGWWCGIVLAARSTDTDHGTRT</sequence>
<dbReference type="AlphaFoldDB" id="A0A1Q4VDS5"/>
<accession>A0A1Q4VDS5</accession>